<reference evidence="3" key="1">
    <citation type="submission" date="2020-02" db="EMBL/GenBank/DDBJ databases">
        <authorList>
            <person name="Scholz U."/>
            <person name="Mascher M."/>
            <person name="Fiebig A."/>
        </authorList>
    </citation>
    <scope>NUCLEOTIDE SEQUENCE</scope>
</reference>
<dbReference type="EMBL" id="LR743590">
    <property type="protein sequence ID" value="CAA2617318.1"/>
    <property type="molecule type" value="Genomic_DNA"/>
</dbReference>
<keyword evidence="4" id="KW-1185">Reference proteome</keyword>
<organism evidence="3 4">
    <name type="scientific">Spirodela intermedia</name>
    <name type="common">Intermediate duckweed</name>
    <dbReference type="NCBI Taxonomy" id="51605"/>
    <lineage>
        <taxon>Eukaryota</taxon>
        <taxon>Viridiplantae</taxon>
        <taxon>Streptophyta</taxon>
        <taxon>Embryophyta</taxon>
        <taxon>Tracheophyta</taxon>
        <taxon>Spermatophyta</taxon>
        <taxon>Magnoliopsida</taxon>
        <taxon>Liliopsida</taxon>
        <taxon>Araceae</taxon>
        <taxon>Lemnoideae</taxon>
        <taxon>Spirodela</taxon>
    </lineage>
</organism>
<evidence type="ECO:0000313" key="2">
    <source>
        <dbReference type="EMBL" id="CAA2617318.1"/>
    </source>
</evidence>
<evidence type="ECO:0000313" key="3">
    <source>
        <dbReference type="EMBL" id="CAA7393001.1"/>
    </source>
</evidence>
<feature type="region of interest" description="Disordered" evidence="1">
    <location>
        <begin position="74"/>
        <end position="94"/>
    </location>
</feature>
<evidence type="ECO:0000313" key="4">
    <source>
        <dbReference type="Proteomes" id="UP000663760"/>
    </source>
</evidence>
<gene>
    <name evidence="2" type="ORF">SI7747_03003486</name>
    <name evidence="3" type="ORF">SI8410_03003821</name>
</gene>
<dbReference type="Proteomes" id="UP000663760">
    <property type="component" value="Chromosome 3"/>
</dbReference>
<name>A0A7I8K7H5_SPIIN</name>
<protein>
    <submittedName>
        <fullName evidence="3">Uncharacterized protein</fullName>
    </submittedName>
</protein>
<proteinExistence type="predicted"/>
<dbReference type="EMBL" id="LR746266">
    <property type="protein sequence ID" value="CAA7393001.1"/>
    <property type="molecule type" value="Genomic_DNA"/>
</dbReference>
<sequence length="94" mass="10925">MEWHVQPQSFLGLWMTPIGPKVLVTWDKLLDHKSSWELAHNLTNKSPKFHLEDQANLKEGSNDMILLLTSKRHKKEAHVQHMSGTISTTREDRN</sequence>
<evidence type="ECO:0000256" key="1">
    <source>
        <dbReference type="SAM" id="MobiDB-lite"/>
    </source>
</evidence>
<accession>A0A7I8K7H5</accession>
<dbReference type="AlphaFoldDB" id="A0A7I8K7H5"/>